<comment type="caution">
    <text evidence="2">The sequence shown here is derived from an EMBL/GenBank/DDBJ whole genome shotgun (WGS) entry which is preliminary data.</text>
</comment>
<evidence type="ECO:0000256" key="1">
    <source>
        <dbReference type="SAM" id="MobiDB-lite"/>
    </source>
</evidence>
<sequence>MASKAPTVRPRRASTKTYSQMLEEIELLQRQAEEMRKREIDDVIRRIRAAIAFYGLTEEDLGFRKRAEKTVASPTPPPPAPAKKKKRKSRYTERPLAGPVKR</sequence>
<name>A0A934Q3S5_9BURK</name>
<evidence type="ECO:0000313" key="2">
    <source>
        <dbReference type="EMBL" id="MBK0394515.1"/>
    </source>
</evidence>
<protein>
    <submittedName>
        <fullName evidence="2">H-NS histone family protein</fullName>
    </submittedName>
</protein>
<dbReference type="EMBL" id="JAEDAO010000001">
    <property type="protein sequence ID" value="MBK0394515.1"/>
    <property type="molecule type" value="Genomic_DNA"/>
</dbReference>
<proteinExistence type="predicted"/>
<organism evidence="2 3">
    <name type="scientific">Ramlibacter algicola</name>
    <dbReference type="NCBI Taxonomy" id="2795217"/>
    <lineage>
        <taxon>Bacteria</taxon>
        <taxon>Pseudomonadati</taxon>
        <taxon>Pseudomonadota</taxon>
        <taxon>Betaproteobacteria</taxon>
        <taxon>Burkholderiales</taxon>
        <taxon>Comamonadaceae</taxon>
        <taxon>Ramlibacter</taxon>
    </lineage>
</organism>
<gene>
    <name evidence="2" type="ORF">I8E28_18065</name>
</gene>
<reference evidence="2" key="1">
    <citation type="submission" date="2020-12" db="EMBL/GenBank/DDBJ databases">
        <title>Ramlibacter sp. nov., isolated from a freshwater alga, Cryptomonas.</title>
        <authorList>
            <person name="Kim H.M."/>
            <person name="Jeon C.O."/>
        </authorList>
    </citation>
    <scope>NUCLEOTIDE SEQUENCE</scope>
    <source>
        <strain evidence="2">CrO1</strain>
    </source>
</reference>
<dbReference type="RefSeq" id="WP_200789602.1">
    <property type="nucleotide sequence ID" value="NZ_JAEDAO010000001.1"/>
</dbReference>
<accession>A0A934Q3S5</accession>
<dbReference type="AlphaFoldDB" id="A0A934Q3S5"/>
<feature type="region of interest" description="Disordered" evidence="1">
    <location>
        <begin position="67"/>
        <end position="102"/>
    </location>
</feature>
<keyword evidence="3" id="KW-1185">Reference proteome</keyword>
<dbReference type="Proteomes" id="UP000617041">
    <property type="component" value="Unassembled WGS sequence"/>
</dbReference>
<evidence type="ECO:0000313" key="3">
    <source>
        <dbReference type="Proteomes" id="UP000617041"/>
    </source>
</evidence>